<dbReference type="PROSITE" id="PS51257">
    <property type="entry name" value="PROKAR_LIPOPROTEIN"/>
    <property type="match status" value="1"/>
</dbReference>
<evidence type="ECO:0000313" key="2">
    <source>
        <dbReference type="EMBL" id="MCL6272503.1"/>
    </source>
</evidence>
<evidence type="ECO:0000313" key="3">
    <source>
        <dbReference type="Proteomes" id="UP001203607"/>
    </source>
</evidence>
<feature type="signal peptide" evidence="1">
    <location>
        <begin position="1"/>
        <end position="24"/>
    </location>
</feature>
<dbReference type="Proteomes" id="UP001203607">
    <property type="component" value="Unassembled WGS sequence"/>
</dbReference>
<feature type="chain" id="PRO_5046584690" description="Membrane metalloprotease" evidence="1">
    <location>
        <begin position="25"/>
        <end position="267"/>
    </location>
</feature>
<reference evidence="2 3" key="1">
    <citation type="submission" date="2022-05" db="EMBL/GenBank/DDBJ databases">
        <authorList>
            <person name="Park J.-S."/>
        </authorList>
    </citation>
    <scope>NUCLEOTIDE SEQUENCE [LARGE SCALE GENOMIC DNA]</scope>
    <source>
        <strain evidence="2 3">2012CJ35-5</strain>
    </source>
</reference>
<sequence length="267" mass="29279">MKKKIAIYALFCLGLLVGCSKDSGSSPTPPDNNVDKTANLQATGASANDILSNTNFDRILFQIAYVEGFRPQATSIALFENFVRQTTFKTAIDFEFLSLPSPNEETLTIEEVDDLEQENRTAYNDGTTLAIYIYFADAPSDGDDMEEGLVTLGAVYRNTSMIIYESTIMDLQAQSPSIPLSEIEGSTLHHEFGHLLGLVDLGTEEINPHEDPDAEHHCLVQGCLMRATLEFGAPTMRMLRNRAAKGLSAIPHLDAECIRDLQGNGGR</sequence>
<dbReference type="RefSeq" id="WP_249655691.1">
    <property type="nucleotide sequence ID" value="NZ_JAMFMA010000001.1"/>
</dbReference>
<keyword evidence="3" id="KW-1185">Reference proteome</keyword>
<dbReference type="EMBL" id="JAMFMA010000001">
    <property type="protein sequence ID" value="MCL6272503.1"/>
    <property type="molecule type" value="Genomic_DNA"/>
</dbReference>
<evidence type="ECO:0008006" key="4">
    <source>
        <dbReference type="Google" id="ProtNLM"/>
    </source>
</evidence>
<name>A0ABT0PQ20_9FLAO</name>
<protein>
    <recommendedName>
        <fullName evidence="4">Membrane metalloprotease</fullName>
    </recommendedName>
</protein>
<accession>A0ABT0PQ20</accession>
<organism evidence="2 3">
    <name type="scientific">Flagellimonas spongiicola</name>
    <dbReference type="NCBI Taxonomy" id="2942208"/>
    <lineage>
        <taxon>Bacteria</taxon>
        <taxon>Pseudomonadati</taxon>
        <taxon>Bacteroidota</taxon>
        <taxon>Flavobacteriia</taxon>
        <taxon>Flavobacteriales</taxon>
        <taxon>Flavobacteriaceae</taxon>
        <taxon>Flagellimonas</taxon>
    </lineage>
</organism>
<evidence type="ECO:0000256" key="1">
    <source>
        <dbReference type="SAM" id="SignalP"/>
    </source>
</evidence>
<keyword evidence="1" id="KW-0732">Signal</keyword>
<gene>
    <name evidence="2" type="ORF">M3P19_00700</name>
</gene>
<proteinExistence type="predicted"/>
<comment type="caution">
    <text evidence="2">The sequence shown here is derived from an EMBL/GenBank/DDBJ whole genome shotgun (WGS) entry which is preliminary data.</text>
</comment>